<dbReference type="KEGG" id="mng:MNEG_8299"/>
<dbReference type="EMBL" id="KK101780">
    <property type="protein sequence ID" value="KIY99659.1"/>
    <property type="molecule type" value="Genomic_DNA"/>
</dbReference>
<feature type="domain" description="L-gulonolactone oxidase 2-like C-terminal" evidence="1">
    <location>
        <begin position="54"/>
        <end position="90"/>
    </location>
</feature>
<evidence type="ECO:0000313" key="3">
    <source>
        <dbReference type="Proteomes" id="UP000054498"/>
    </source>
</evidence>
<accession>A0A0D2M8U4</accession>
<keyword evidence="3" id="KW-1185">Reference proteome</keyword>
<reference evidence="2 3" key="1">
    <citation type="journal article" date="2013" name="BMC Genomics">
        <title>Reconstruction of the lipid metabolism for the microalga Monoraphidium neglectum from its genome sequence reveals characteristics suitable for biofuel production.</title>
        <authorList>
            <person name="Bogen C."/>
            <person name="Al-Dilaimi A."/>
            <person name="Albersmeier A."/>
            <person name="Wichmann J."/>
            <person name="Grundmann M."/>
            <person name="Rupp O."/>
            <person name="Lauersen K.J."/>
            <person name="Blifernez-Klassen O."/>
            <person name="Kalinowski J."/>
            <person name="Goesmann A."/>
            <person name="Mussgnug J.H."/>
            <person name="Kruse O."/>
        </authorList>
    </citation>
    <scope>NUCLEOTIDE SEQUENCE [LARGE SCALE GENOMIC DNA]</scope>
    <source>
        <strain evidence="2 3">SAG 48.87</strain>
    </source>
</reference>
<dbReference type="Pfam" id="PF22906">
    <property type="entry name" value="GULLO2-like_3rd"/>
    <property type="match status" value="1"/>
</dbReference>
<dbReference type="InterPro" id="IPR055154">
    <property type="entry name" value="GULLO2-like_C"/>
</dbReference>
<dbReference type="RefSeq" id="XP_013898679.1">
    <property type="nucleotide sequence ID" value="XM_014043225.1"/>
</dbReference>
<gene>
    <name evidence="2" type="ORF">MNEG_8299</name>
</gene>
<feature type="non-terminal residue" evidence="2">
    <location>
        <position position="1"/>
    </location>
</feature>
<protein>
    <recommendedName>
        <fullName evidence="1">L-gulonolactone oxidase 2-like C-terminal domain-containing protein</fullName>
    </recommendedName>
</protein>
<proteinExistence type="predicted"/>
<dbReference type="AlphaFoldDB" id="A0A0D2M8U4"/>
<dbReference type="STRING" id="145388.A0A0D2M8U4"/>
<evidence type="ECO:0000259" key="1">
    <source>
        <dbReference type="Pfam" id="PF22906"/>
    </source>
</evidence>
<dbReference type="OrthoDB" id="610608at2759"/>
<dbReference type="GeneID" id="25741175"/>
<sequence length="98" mass="11206">NWDRTFTNPRCPIAPKLGAGLAVFQGLQDKYDPARVFEPELWTRAIKGEKYFLKPKCVLNRSCYCEADEHCADGFKCVPSVAFPEYKACRPKAMNKKM</sequence>
<organism evidence="2 3">
    <name type="scientific">Monoraphidium neglectum</name>
    <dbReference type="NCBI Taxonomy" id="145388"/>
    <lineage>
        <taxon>Eukaryota</taxon>
        <taxon>Viridiplantae</taxon>
        <taxon>Chlorophyta</taxon>
        <taxon>core chlorophytes</taxon>
        <taxon>Chlorophyceae</taxon>
        <taxon>CS clade</taxon>
        <taxon>Sphaeropleales</taxon>
        <taxon>Selenastraceae</taxon>
        <taxon>Monoraphidium</taxon>
    </lineage>
</organism>
<name>A0A0D2M8U4_9CHLO</name>
<evidence type="ECO:0000313" key="2">
    <source>
        <dbReference type="EMBL" id="KIY99659.1"/>
    </source>
</evidence>
<dbReference type="Proteomes" id="UP000054498">
    <property type="component" value="Unassembled WGS sequence"/>
</dbReference>